<dbReference type="Proteomes" id="UP001549167">
    <property type="component" value="Unassembled WGS sequence"/>
</dbReference>
<evidence type="ECO:0000313" key="2">
    <source>
        <dbReference type="Proteomes" id="UP001549167"/>
    </source>
</evidence>
<evidence type="ECO:0000313" key="1">
    <source>
        <dbReference type="EMBL" id="MET3683878.1"/>
    </source>
</evidence>
<organism evidence="1 2">
    <name type="scientific">Alkalibacillus flavidus</name>
    <dbReference type="NCBI Taxonomy" id="546021"/>
    <lineage>
        <taxon>Bacteria</taxon>
        <taxon>Bacillati</taxon>
        <taxon>Bacillota</taxon>
        <taxon>Bacilli</taxon>
        <taxon>Bacillales</taxon>
        <taxon>Bacillaceae</taxon>
        <taxon>Alkalibacillus</taxon>
    </lineage>
</organism>
<protein>
    <submittedName>
        <fullName evidence="1">Uncharacterized protein</fullName>
    </submittedName>
</protein>
<sequence>MICEHPYVTFRREIDHIHFQQKNIEDVHYLRLYQDRVETKEDTFAIETVFDMSYKMLSDQYGFFYLHTTKGVRTFQIKDNPKDFITEFRKVEVK</sequence>
<keyword evidence="2" id="KW-1185">Reference proteome</keyword>
<name>A0ABV2KWC9_9BACI</name>
<accession>A0ABV2KWC9</accession>
<dbReference type="EMBL" id="JBEPMX010000010">
    <property type="protein sequence ID" value="MET3683878.1"/>
    <property type="molecule type" value="Genomic_DNA"/>
</dbReference>
<reference evidence="1 2" key="1">
    <citation type="submission" date="2024-06" db="EMBL/GenBank/DDBJ databases">
        <title>Genomic Encyclopedia of Type Strains, Phase IV (KMG-IV): sequencing the most valuable type-strain genomes for metagenomic binning, comparative biology and taxonomic classification.</title>
        <authorList>
            <person name="Goeker M."/>
        </authorList>
    </citation>
    <scope>NUCLEOTIDE SEQUENCE [LARGE SCALE GENOMIC DNA]</scope>
    <source>
        <strain evidence="1 2">DSM 23520</strain>
    </source>
</reference>
<dbReference type="RefSeq" id="WP_354220698.1">
    <property type="nucleotide sequence ID" value="NZ_JBEPMX010000010.1"/>
</dbReference>
<proteinExistence type="predicted"/>
<gene>
    <name evidence="1" type="ORF">ABID56_001994</name>
</gene>
<comment type="caution">
    <text evidence="1">The sequence shown here is derived from an EMBL/GenBank/DDBJ whole genome shotgun (WGS) entry which is preliminary data.</text>
</comment>